<proteinExistence type="predicted"/>
<evidence type="ECO:0000313" key="3">
    <source>
        <dbReference type="Proteomes" id="UP001228049"/>
    </source>
</evidence>
<evidence type="ECO:0000256" key="1">
    <source>
        <dbReference type="SAM" id="MobiDB-lite"/>
    </source>
</evidence>
<dbReference type="Proteomes" id="UP001228049">
    <property type="component" value="Unassembled WGS sequence"/>
</dbReference>
<evidence type="ECO:0000313" key="2">
    <source>
        <dbReference type="EMBL" id="KAK1877977.1"/>
    </source>
</evidence>
<dbReference type="AlphaFoldDB" id="A0AAD9B601"/>
<reference evidence="2" key="1">
    <citation type="submission" date="2023-04" db="EMBL/GenBank/DDBJ databases">
        <title>Chromosome-level genome of Chaenocephalus aceratus.</title>
        <authorList>
            <person name="Park H."/>
        </authorList>
    </citation>
    <scope>NUCLEOTIDE SEQUENCE</scope>
    <source>
        <strain evidence="2">DE</strain>
        <tissue evidence="2">Muscle</tissue>
    </source>
</reference>
<sequence length="104" mass="11223">MLFGSIQNSGTSAGSWRRRVTPGSRTQGQQEVKCLDSGLLMLFSLLIKSQVTDLIQERLWAAEESTGSSSAQQRDQVTLYSATGGASVPPCSCPGCVYPWPPDR</sequence>
<dbReference type="EMBL" id="JASDAP010000027">
    <property type="protein sequence ID" value="KAK1877977.1"/>
    <property type="molecule type" value="Genomic_DNA"/>
</dbReference>
<gene>
    <name evidence="2" type="ORF">KUDE01_003285</name>
</gene>
<comment type="caution">
    <text evidence="2">The sequence shown here is derived from an EMBL/GenBank/DDBJ whole genome shotgun (WGS) entry which is preliminary data.</text>
</comment>
<feature type="region of interest" description="Disordered" evidence="1">
    <location>
        <begin position="1"/>
        <end position="29"/>
    </location>
</feature>
<organism evidence="2 3">
    <name type="scientific">Dissostichus eleginoides</name>
    <name type="common">Patagonian toothfish</name>
    <name type="synonym">Dissostichus amissus</name>
    <dbReference type="NCBI Taxonomy" id="100907"/>
    <lineage>
        <taxon>Eukaryota</taxon>
        <taxon>Metazoa</taxon>
        <taxon>Chordata</taxon>
        <taxon>Craniata</taxon>
        <taxon>Vertebrata</taxon>
        <taxon>Euteleostomi</taxon>
        <taxon>Actinopterygii</taxon>
        <taxon>Neopterygii</taxon>
        <taxon>Teleostei</taxon>
        <taxon>Neoteleostei</taxon>
        <taxon>Acanthomorphata</taxon>
        <taxon>Eupercaria</taxon>
        <taxon>Perciformes</taxon>
        <taxon>Notothenioidei</taxon>
        <taxon>Nototheniidae</taxon>
        <taxon>Dissostichus</taxon>
    </lineage>
</organism>
<feature type="compositionally biased region" description="Polar residues" evidence="1">
    <location>
        <begin position="1"/>
        <end position="14"/>
    </location>
</feature>
<protein>
    <submittedName>
        <fullName evidence="2">SecB-like chaperone</fullName>
    </submittedName>
</protein>
<name>A0AAD9B601_DISEL</name>
<keyword evidence="3" id="KW-1185">Reference proteome</keyword>
<accession>A0AAD9B601</accession>